<name>A0ABT4UNW7_9BACT</name>
<evidence type="ECO:0000313" key="1">
    <source>
        <dbReference type="EMBL" id="MDA3616510.1"/>
    </source>
</evidence>
<proteinExistence type="predicted"/>
<sequence>MIKIKRIYEQVDKEDGYRVLVDRLWPRGITKEAAVLDEWNKAVAPTPELRQWFHHQPALFAGFKQRYKNELKEQQEELLRLRSIAGREPLTLLYAAKETAINHAIVLKDVLESMK</sequence>
<dbReference type="Proteomes" id="UP001210231">
    <property type="component" value="Unassembled WGS sequence"/>
</dbReference>
<dbReference type="Pfam" id="PF22752">
    <property type="entry name" value="DUF488-N3i"/>
    <property type="match status" value="1"/>
</dbReference>
<dbReference type="PANTHER" id="PTHR36849:SF1">
    <property type="entry name" value="CYTOPLASMIC PROTEIN"/>
    <property type="match status" value="1"/>
</dbReference>
<reference evidence="1 2" key="1">
    <citation type="submission" date="2022-12" db="EMBL/GenBank/DDBJ databases">
        <title>Chitinophagaceae gen. sp. nov., a new member of the family Chitinophagaceae, isolated from soil in a chemical factory.</title>
        <authorList>
            <person name="Ke Z."/>
        </authorList>
    </citation>
    <scope>NUCLEOTIDE SEQUENCE [LARGE SCALE GENOMIC DNA]</scope>
    <source>
        <strain evidence="1 2">LY-5</strain>
    </source>
</reference>
<keyword evidence="2" id="KW-1185">Reference proteome</keyword>
<organism evidence="1 2">
    <name type="scientific">Polluticaenibacter yanchengensis</name>
    <dbReference type="NCBI Taxonomy" id="3014562"/>
    <lineage>
        <taxon>Bacteria</taxon>
        <taxon>Pseudomonadati</taxon>
        <taxon>Bacteroidota</taxon>
        <taxon>Chitinophagia</taxon>
        <taxon>Chitinophagales</taxon>
        <taxon>Chitinophagaceae</taxon>
        <taxon>Polluticaenibacter</taxon>
    </lineage>
</organism>
<protein>
    <submittedName>
        <fullName evidence="1">DUF488 domain-containing protein</fullName>
    </submittedName>
</protein>
<dbReference type="RefSeq" id="WP_407032840.1">
    <property type="nucleotide sequence ID" value="NZ_JAQGEF010000032.1"/>
</dbReference>
<dbReference type="EMBL" id="JAQGEF010000032">
    <property type="protein sequence ID" value="MDA3616510.1"/>
    <property type="molecule type" value="Genomic_DNA"/>
</dbReference>
<gene>
    <name evidence="1" type="ORF">O3P16_16990</name>
</gene>
<evidence type="ECO:0000313" key="2">
    <source>
        <dbReference type="Proteomes" id="UP001210231"/>
    </source>
</evidence>
<dbReference type="PANTHER" id="PTHR36849">
    <property type="entry name" value="CYTOPLASMIC PROTEIN-RELATED"/>
    <property type="match status" value="1"/>
</dbReference>
<comment type="caution">
    <text evidence="1">The sequence shown here is derived from an EMBL/GenBank/DDBJ whole genome shotgun (WGS) entry which is preliminary data.</text>
</comment>
<dbReference type="InterPro" id="IPR052552">
    <property type="entry name" value="YeaO-like"/>
</dbReference>
<accession>A0ABT4UNW7</accession>